<reference evidence="1 2" key="1">
    <citation type="submission" date="2019-06" db="EMBL/GenBank/DDBJ databases">
        <title>Genome Sequence of the Brown Rot Fungal Pathogen Monilinia laxa.</title>
        <authorList>
            <person name="De Miccolis Angelini R.M."/>
            <person name="Landi L."/>
            <person name="Abate D."/>
            <person name="Pollastro S."/>
            <person name="Romanazzi G."/>
            <person name="Faretra F."/>
        </authorList>
    </citation>
    <scope>NUCLEOTIDE SEQUENCE [LARGE SCALE GENOMIC DNA]</scope>
    <source>
        <strain evidence="1 2">Mlax316</strain>
    </source>
</reference>
<gene>
    <name evidence="1" type="ORF">EYC80_007244</name>
</gene>
<organism evidence="1 2">
    <name type="scientific">Monilinia laxa</name>
    <name type="common">Brown rot fungus</name>
    <name type="synonym">Sclerotinia laxa</name>
    <dbReference type="NCBI Taxonomy" id="61186"/>
    <lineage>
        <taxon>Eukaryota</taxon>
        <taxon>Fungi</taxon>
        <taxon>Dikarya</taxon>
        <taxon>Ascomycota</taxon>
        <taxon>Pezizomycotina</taxon>
        <taxon>Leotiomycetes</taxon>
        <taxon>Helotiales</taxon>
        <taxon>Sclerotiniaceae</taxon>
        <taxon>Monilinia</taxon>
    </lineage>
</organism>
<keyword evidence="2" id="KW-1185">Reference proteome</keyword>
<comment type="caution">
    <text evidence="1">The sequence shown here is derived from an EMBL/GenBank/DDBJ whole genome shotgun (WGS) entry which is preliminary data.</text>
</comment>
<accession>A0A5N6K0Q7</accession>
<dbReference type="EMBL" id="VIGI01000010">
    <property type="protein sequence ID" value="KAB8295343.1"/>
    <property type="molecule type" value="Genomic_DNA"/>
</dbReference>
<protein>
    <submittedName>
        <fullName evidence="1">Uncharacterized protein</fullName>
    </submittedName>
</protein>
<sequence length="106" mass="12224">MTLSDVLIGTRLWNIGPNIQYKSVGDGLGMTRRFYDFTREMDLISREDVFNVEQCVYIADEPKNFKKNPEFYSIFQAVCNRDGTRLTGKTASIHKMQIFAISNSRC</sequence>
<evidence type="ECO:0000313" key="2">
    <source>
        <dbReference type="Proteomes" id="UP000326757"/>
    </source>
</evidence>
<dbReference type="Proteomes" id="UP000326757">
    <property type="component" value="Unassembled WGS sequence"/>
</dbReference>
<evidence type="ECO:0000313" key="1">
    <source>
        <dbReference type="EMBL" id="KAB8295343.1"/>
    </source>
</evidence>
<proteinExistence type="predicted"/>
<dbReference type="AlphaFoldDB" id="A0A5N6K0Q7"/>
<name>A0A5N6K0Q7_MONLA</name>